<dbReference type="Pfam" id="PF00702">
    <property type="entry name" value="Hydrolase"/>
    <property type="match status" value="1"/>
</dbReference>
<evidence type="ECO:0000313" key="2">
    <source>
        <dbReference type="Proteomes" id="UP001430755"/>
    </source>
</evidence>
<proteinExistence type="predicted"/>
<dbReference type="SUPFAM" id="SSF56784">
    <property type="entry name" value="HAD-like"/>
    <property type="match status" value="1"/>
</dbReference>
<gene>
    <name evidence="1" type="ORF">LPT13_04695</name>
</gene>
<dbReference type="SFLD" id="SFLDS00003">
    <property type="entry name" value="Haloacid_Dehalogenase"/>
    <property type="match status" value="1"/>
</dbReference>
<keyword evidence="1" id="KW-0378">Hydrolase</keyword>
<dbReference type="GO" id="GO:0016787">
    <property type="term" value="F:hydrolase activity"/>
    <property type="evidence" value="ECO:0007669"/>
    <property type="project" value="UniProtKB-KW"/>
</dbReference>
<comment type="caution">
    <text evidence="1">The sequence shown here is derived from an EMBL/GenBank/DDBJ whole genome shotgun (WGS) entry which is preliminary data.</text>
</comment>
<dbReference type="RefSeq" id="WP_242164013.1">
    <property type="nucleotide sequence ID" value="NZ_JAJMLW010000001.1"/>
</dbReference>
<name>A0ABS9WFL8_9ACTN</name>
<protein>
    <submittedName>
        <fullName evidence="1">HAD family hydrolase</fullName>
    </submittedName>
</protein>
<keyword evidence="2" id="KW-1185">Reference proteome</keyword>
<dbReference type="InterPro" id="IPR036412">
    <property type="entry name" value="HAD-like_sf"/>
</dbReference>
<dbReference type="EMBL" id="JAJMLW010000001">
    <property type="protein sequence ID" value="MCI2241654.1"/>
    <property type="molecule type" value="Genomic_DNA"/>
</dbReference>
<dbReference type="InterPro" id="IPR023214">
    <property type="entry name" value="HAD_sf"/>
</dbReference>
<evidence type="ECO:0000313" key="1">
    <source>
        <dbReference type="EMBL" id="MCI2241654.1"/>
    </source>
</evidence>
<accession>A0ABS9WFL8</accession>
<sequence length="308" mass="33051">MTDRPAPAAPRAYRAVCFDLDGTLLPMDIDEFMGAYFAAIARFVAERGLDAERFMAGLKAGTRAMAVHEDDRTNAEAYWDEFYRHVDAGAADWDVLLAEFYDVDFARIGEGFAPDPAAARVLASLRAKGYPLALTTMPMFPLRAVEHRLAWAGADPADFARITSYENSKAVKPKQTYYAENLAALGVAGADVLMVGNNTLEDLAFLDLGADAFLVTDWLLDPVGYDLETVRHGTMADLERWAEALPPCADPARGILRGPVPRDSMEAAFAANAVGDIDRAEAAARAAAVADDVASHDRGATAAAEGAC</sequence>
<dbReference type="SFLD" id="SFLDG01129">
    <property type="entry name" value="C1.5:_HAD__Beta-PGM__Phosphata"/>
    <property type="match status" value="1"/>
</dbReference>
<organism evidence="1 2">
    <name type="scientific">Adlercreutzia faecimuris</name>
    <dbReference type="NCBI Taxonomy" id="2897341"/>
    <lineage>
        <taxon>Bacteria</taxon>
        <taxon>Bacillati</taxon>
        <taxon>Actinomycetota</taxon>
        <taxon>Coriobacteriia</taxon>
        <taxon>Eggerthellales</taxon>
        <taxon>Eggerthellaceae</taxon>
        <taxon>Adlercreutzia</taxon>
    </lineage>
</organism>
<dbReference type="Proteomes" id="UP001430755">
    <property type="component" value="Unassembled WGS sequence"/>
</dbReference>
<reference evidence="1" key="1">
    <citation type="submission" date="2021-11" db="EMBL/GenBank/DDBJ databases">
        <title>A Novel Adlercreutzia Species, isolated from a Allomyrina dichotoma larva feces.</title>
        <authorList>
            <person name="Suh M.K."/>
        </authorList>
    </citation>
    <scope>NUCLEOTIDE SEQUENCE</scope>
    <source>
        <strain evidence="1">JBNU-10</strain>
    </source>
</reference>
<dbReference type="Gene3D" id="3.40.50.1000">
    <property type="entry name" value="HAD superfamily/HAD-like"/>
    <property type="match status" value="1"/>
</dbReference>